<protein>
    <submittedName>
        <fullName evidence="1">DUF3793 family protein</fullName>
    </submittedName>
</protein>
<comment type="caution">
    <text evidence="1">The sequence shown here is derived from an EMBL/GenBank/DDBJ whole genome shotgun (WGS) entry which is preliminary data.</text>
</comment>
<keyword evidence="2" id="KW-1185">Reference proteome</keyword>
<dbReference type="InterPro" id="IPR024523">
    <property type="entry name" value="DUF3793"/>
</dbReference>
<dbReference type="Proteomes" id="UP001144612">
    <property type="component" value="Unassembled WGS sequence"/>
</dbReference>
<proteinExistence type="predicted"/>
<dbReference type="Pfam" id="PF12672">
    <property type="entry name" value="DUF3793"/>
    <property type="match status" value="1"/>
</dbReference>
<reference evidence="1" key="1">
    <citation type="submission" date="2022-12" db="EMBL/GenBank/DDBJ databases">
        <title>Clostridium sp. nov., isolated from industrial wastewater.</title>
        <authorList>
            <person name="Jiayan W."/>
        </authorList>
    </citation>
    <scope>NUCLEOTIDE SEQUENCE</scope>
    <source>
        <strain evidence="1">ZC22-4</strain>
    </source>
</reference>
<gene>
    <name evidence="1" type="ORF">OW729_00645</name>
</gene>
<evidence type="ECO:0000313" key="1">
    <source>
        <dbReference type="EMBL" id="MCY6957104.1"/>
    </source>
</evidence>
<organism evidence="1 2">
    <name type="scientific">Clostridium brassicae</name>
    <dbReference type="NCBI Taxonomy" id="2999072"/>
    <lineage>
        <taxon>Bacteria</taxon>
        <taxon>Bacillati</taxon>
        <taxon>Bacillota</taxon>
        <taxon>Clostridia</taxon>
        <taxon>Eubacteriales</taxon>
        <taxon>Clostridiaceae</taxon>
        <taxon>Clostridium</taxon>
    </lineage>
</organism>
<dbReference type="EMBL" id="JAPQFJ010000001">
    <property type="protein sequence ID" value="MCY6957104.1"/>
    <property type="molecule type" value="Genomic_DNA"/>
</dbReference>
<evidence type="ECO:0000313" key="2">
    <source>
        <dbReference type="Proteomes" id="UP001144612"/>
    </source>
</evidence>
<accession>A0ABT4D4A1</accession>
<dbReference type="RefSeq" id="WP_268059463.1">
    <property type="nucleotide sequence ID" value="NZ_JAPQFJ010000001.1"/>
</dbReference>
<sequence>MDNLKKYNFMNIIDKFSNKDYLIAMILYSAAPTIAKHKPSYLIIFHNQGKRKLNNIWEIYKNDIYKELNISFYELKNNSDSTAVLFYDNSKMNKILKNKRNTKFLKQYGYTSKMSLKQCLSLLKNRYYYSCPNEIGVFLGYPLEDVIEFISDNQKEAIIFGYWKVYHNLNYALNVFKKYDSCREKVINLISNGVDFIDILNKI</sequence>
<name>A0ABT4D4A1_9CLOT</name>